<dbReference type="CDD" id="cd06267">
    <property type="entry name" value="PBP1_LacI_sugar_binding-like"/>
    <property type="match status" value="1"/>
</dbReference>
<evidence type="ECO:0000259" key="4">
    <source>
        <dbReference type="PROSITE" id="PS50932"/>
    </source>
</evidence>
<dbReference type="Gene3D" id="3.40.50.2300">
    <property type="match status" value="2"/>
</dbReference>
<reference evidence="5 6" key="1">
    <citation type="submission" date="2019-04" db="EMBL/GenBank/DDBJ databases">
        <title>Cohnella sp. nov. isolated from preserved vegetables.</title>
        <authorList>
            <person name="Lin S.-Y."/>
            <person name="Hung M.-H."/>
            <person name="Young C.-C."/>
        </authorList>
    </citation>
    <scope>NUCLEOTIDE SEQUENCE [LARGE SCALE GENOMIC DNA]</scope>
    <source>
        <strain evidence="5 6">CC-MHH1044</strain>
    </source>
</reference>
<dbReference type="GO" id="GO:0000976">
    <property type="term" value="F:transcription cis-regulatory region binding"/>
    <property type="evidence" value="ECO:0007669"/>
    <property type="project" value="TreeGrafter"/>
</dbReference>
<dbReference type="Proteomes" id="UP000310636">
    <property type="component" value="Unassembled WGS sequence"/>
</dbReference>
<dbReference type="InterPro" id="IPR046335">
    <property type="entry name" value="LacI/GalR-like_sensor"/>
</dbReference>
<name>A0A4S4BYG0_9BACL</name>
<sequence length="335" mass="36401">MATIKDVAKEAGVSIAAASLALNGKGSLSEETRSKIIEAAERLSYKPNALAKGLVTNNKINTVGVIIPKPGTEFLPFVGMDILSGVGEVASEKKYNMLLDWEDGLGGSKVLDLVQSGIVRGLVFFVPLNDVKTFRTLNDLNFPYVLMSRPPEGVYCSWVDVDNADASYQATVSLIKSGHTRIAYSSPAPMDYLVSGDRHSGYRQALLSHNLAYDESYVSIGDGDIQSGKRAMEQFLSLNEPPTALIAGSNLQAIGMIESLKERGLDHREKAIITFDDSPLAESYGISAIHIPTNLIAKESTRLLMKRIANPRRIEPESIVIGAEFIIRSTFVPVR</sequence>
<comment type="caution">
    <text evidence="5">The sequence shown here is derived from an EMBL/GenBank/DDBJ whole genome shotgun (WGS) entry which is preliminary data.</text>
</comment>
<protein>
    <submittedName>
        <fullName evidence="5">LacI family transcriptional regulator</fullName>
    </submittedName>
</protein>
<dbReference type="PANTHER" id="PTHR30146:SF109">
    <property type="entry name" value="HTH-TYPE TRANSCRIPTIONAL REGULATOR GALS"/>
    <property type="match status" value="1"/>
</dbReference>
<keyword evidence="6" id="KW-1185">Reference proteome</keyword>
<dbReference type="OrthoDB" id="9788209at2"/>
<proteinExistence type="predicted"/>
<dbReference type="Pfam" id="PF13377">
    <property type="entry name" value="Peripla_BP_3"/>
    <property type="match status" value="1"/>
</dbReference>
<dbReference type="PROSITE" id="PS50932">
    <property type="entry name" value="HTH_LACI_2"/>
    <property type="match status" value="1"/>
</dbReference>
<organism evidence="5 6">
    <name type="scientific">Cohnella fermenti</name>
    <dbReference type="NCBI Taxonomy" id="2565925"/>
    <lineage>
        <taxon>Bacteria</taxon>
        <taxon>Bacillati</taxon>
        <taxon>Bacillota</taxon>
        <taxon>Bacilli</taxon>
        <taxon>Bacillales</taxon>
        <taxon>Paenibacillaceae</taxon>
        <taxon>Cohnella</taxon>
    </lineage>
</organism>
<evidence type="ECO:0000313" key="6">
    <source>
        <dbReference type="Proteomes" id="UP000310636"/>
    </source>
</evidence>
<dbReference type="PROSITE" id="PS00356">
    <property type="entry name" value="HTH_LACI_1"/>
    <property type="match status" value="1"/>
</dbReference>
<dbReference type="SMART" id="SM00354">
    <property type="entry name" value="HTH_LACI"/>
    <property type="match status" value="1"/>
</dbReference>
<evidence type="ECO:0000256" key="1">
    <source>
        <dbReference type="ARBA" id="ARBA00023015"/>
    </source>
</evidence>
<keyword evidence="3" id="KW-0804">Transcription</keyword>
<dbReference type="CDD" id="cd01392">
    <property type="entry name" value="HTH_LacI"/>
    <property type="match status" value="1"/>
</dbReference>
<evidence type="ECO:0000313" key="5">
    <source>
        <dbReference type="EMBL" id="THF80296.1"/>
    </source>
</evidence>
<evidence type="ECO:0000256" key="2">
    <source>
        <dbReference type="ARBA" id="ARBA00023125"/>
    </source>
</evidence>
<gene>
    <name evidence="5" type="ORF">E6C55_10435</name>
</gene>
<dbReference type="Pfam" id="PF00356">
    <property type="entry name" value="LacI"/>
    <property type="match status" value="1"/>
</dbReference>
<dbReference type="GO" id="GO:0003700">
    <property type="term" value="F:DNA-binding transcription factor activity"/>
    <property type="evidence" value="ECO:0007669"/>
    <property type="project" value="TreeGrafter"/>
</dbReference>
<dbReference type="SUPFAM" id="SSF53822">
    <property type="entry name" value="Periplasmic binding protein-like I"/>
    <property type="match status" value="1"/>
</dbReference>
<dbReference type="InterPro" id="IPR010982">
    <property type="entry name" value="Lambda_DNA-bd_dom_sf"/>
</dbReference>
<dbReference type="InterPro" id="IPR000843">
    <property type="entry name" value="HTH_LacI"/>
</dbReference>
<dbReference type="InterPro" id="IPR028082">
    <property type="entry name" value="Peripla_BP_I"/>
</dbReference>
<evidence type="ECO:0000256" key="3">
    <source>
        <dbReference type="ARBA" id="ARBA00023163"/>
    </source>
</evidence>
<dbReference type="PANTHER" id="PTHR30146">
    <property type="entry name" value="LACI-RELATED TRANSCRIPTIONAL REPRESSOR"/>
    <property type="match status" value="1"/>
</dbReference>
<keyword evidence="2" id="KW-0238">DNA-binding</keyword>
<keyword evidence="1" id="KW-0805">Transcription regulation</keyword>
<feature type="domain" description="HTH lacI-type" evidence="4">
    <location>
        <begin position="2"/>
        <end position="56"/>
    </location>
</feature>
<dbReference type="EMBL" id="SSOB01000011">
    <property type="protein sequence ID" value="THF80296.1"/>
    <property type="molecule type" value="Genomic_DNA"/>
</dbReference>
<dbReference type="Gene3D" id="1.10.260.40">
    <property type="entry name" value="lambda repressor-like DNA-binding domains"/>
    <property type="match status" value="1"/>
</dbReference>
<dbReference type="AlphaFoldDB" id="A0A4S4BYG0"/>
<accession>A0A4S4BYG0</accession>
<dbReference type="SUPFAM" id="SSF47413">
    <property type="entry name" value="lambda repressor-like DNA-binding domains"/>
    <property type="match status" value="1"/>
</dbReference>
<dbReference type="RefSeq" id="WP_136369733.1">
    <property type="nucleotide sequence ID" value="NZ_SSOB01000011.1"/>
</dbReference>